<sequence>MLICASCLERGHCGELGVQPGNPGPFCCSLAWLEQSLPWPCLLGILNIACPHQDLLLLQSCCTPTVLNSLLLGTGNHEMTDWFGLEGT</sequence>
<dbReference type="EMBL" id="QRBI01000134">
    <property type="protein sequence ID" value="RMC02243.1"/>
    <property type="molecule type" value="Genomic_DNA"/>
</dbReference>
<gene>
    <name evidence="1" type="ORF">DUI87_21410</name>
</gene>
<comment type="caution">
    <text evidence="1">The sequence shown here is derived from an EMBL/GenBank/DDBJ whole genome shotgun (WGS) entry which is preliminary data.</text>
</comment>
<name>A0A3M0JMT0_HIRRU</name>
<evidence type="ECO:0000313" key="1">
    <source>
        <dbReference type="EMBL" id="RMC02243.1"/>
    </source>
</evidence>
<dbReference type="AlphaFoldDB" id="A0A3M0JMT0"/>
<organism evidence="1 2">
    <name type="scientific">Hirundo rustica rustica</name>
    <dbReference type="NCBI Taxonomy" id="333673"/>
    <lineage>
        <taxon>Eukaryota</taxon>
        <taxon>Metazoa</taxon>
        <taxon>Chordata</taxon>
        <taxon>Craniata</taxon>
        <taxon>Vertebrata</taxon>
        <taxon>Euteleostomi</taxon>
        <taxon>Archelosauria</taxon>
        <taxon>Archosauria</taxon>
        <taxon>Dinosauria</taxon>
        <taxon>Saurischia</taxon>
        <taxon>Theropoda</taxon>
        <taxon>Coelurosauria</taxon>
        <taxon>Aves</taxon>
        <taxon>Neognathae</taxon>
        <taxon>Neoaves</taxon>
        <taxon>Telluraves</taxon>
        <taxon>Australaves</taxon>
        <taxon>Passeriformes</taxon>
        <taxon>Sylvioidea</taxon>
        <taxon>Hirundinidae</taxon>
        <taxon>Hirundo</taxon>
    </lineage>
</organism>
<keyword evidence="2" id="KW-1185">Reference proteome</keyword>
<evidence type="ECO:0000313" key="2">
    <source>
        <dbReference type="Proteomes" id="UP000269221"/>
    </source>
</evidence>
<dbReference type="Proteomes" id="UP000269221">
    <property type="component" value="Unassembled WGS sequence"/>
</dbReference>
<proteinExistence type="predicted"/>
<reference evidence="1 2" key="1">
    <citation type="submission" date="2018-07" db="EMBL/GenBank/DDBJ databases">
        <title>A high quality draft genome assembly of the barn swallow (H. rustica rustica).</title>
        <authorList>
            <person name="Formenti G."/>
            <person name="Chiara M."/>
            <person name="Poveda L."/>
            <person name="Francoijs K.-J."/>
            <person name="Bonisoli-Alquati A."/>
            <person name="Canova L."/>
            <person name="Gianfranceschi L."/>
            <person name="Horner D.S."/>
            <person name="Saino N."/>
        </authorList>
    </citation>
    <scope>NUCLEOTIDE SEQUENCE [LARGE SCALE GENOMIC DNA]</scope>
    <source>
        <strain evidence="1">Chelidonia</strain>
        <tissue evidence="1">Blood</tissue>
    </source>
</reference>
<protein>
    <submittedName>
        <fullName evidence="1">Uncharacterized protein</fullName>
    </submittedName>
</protein>
<accession>A0A3M0JMT0</accession>